<protein>
    <submittedName>
        <fullName evidence="1">Uncharacterized protein</fullName>
    </submittedName>
</protein>
<evidence type="ECO:0000313" key="1">
    <source>
        <dbReference type="EMBL" id="KZS06677.1"/>
    </source>
</evidence>
<proteinExistence type="predicted"/>
<organism evidence="1 2">
    <name type="scientific">Daphnia magna</name>
    <dbReference type="NCBI Taxonomy" id="35525"/>
    <lineage>
        <taxon>Eukaryota</taxon>
        <taxon>Metazoa</taxon>
        <taxon>Ecdysozoa</taxon>
        <taxon>Arthropoda</taxon>
        <taxon>Crustacea</taxon>
        <taxon>Branchiopoda</taxon>
        <taxon>Diplostraca</taxon>
        <taxon>Cladocera</taxon>
        <taxon>Anomopoda</taxon>
        <taxon>Daphniidae</taxon>
        <taxon>Daphnia</taxon>
    </lineage>
</organism>
<dbReference type="Proteomes" id="UP000076858">
    <property type="component" value="Unassembled WGS sequence"/>
</dbReference>
<keyword evidence="2" id="KW-1185">Reference proteome</keyword>
<sequence length="45" mass="5185">MVCPYTVHLLGQHRRATIIDLLVLKKLALIAVYVKTVDLFVHVRQ</sequence>
<evidence type="ECO:0000313" key="2">
    <source>
        <dbReference type="Proteomes" id="UP000076858"/>
    </source>
</evidence>
<name>A0A164PBB4_9CRUS</name>
<dbReference type="AlphaFoldDB" id="A0A164PBB4"/>
<accession>A0A164PBB4</accession>
<comment type="caution">
    <text evidence="1">The sequence shown here is derived from an EMBL/GenBank/DDBJ whole genome shotgun (WGS) entry which is preliminary data.</text>
</comment>
<dbReference type="EMBL" id="LRGB01002648">
    <property type="protein sequence ID" value="KZS06677.1"/>
    <property type="molecule type" value="Genomic_DNA"/>
</dbReference>
<gene>
    <name evidence="1" type="ORF">APZ42_029803</name>
</gene>
<reference evidence="1 2" key="1">
    <citation type="submission" date="2016-03" db="EMBL/GenBank/DDBJ databases">
        <title>EvidentialGene: Evidence-directed Construction of Genes on Genomes.</title>
        <authorList>
            <person name="Gilbert D.G."/>
            <person name="Choi J.-H."/>
            <person name="Mockaitis K."/>
            <person name="Colbourne J."/>
            <person name="Pfrender M."/>
        </authorList>
    </citation>
    <scope>NUCLEOTIDE SEQUENCE [LARGE SCALE GENOMIC DNA]</scope>
    <source>
        <strain evidence="1 2">Xinb3</strain>
        <tissue evidence="1">Complete organism</tissue>
    </source>
</reference>